<dbReference type="AlphaFoldDB" id="A0A7C1S9Q3"/>
<name>A0A7C1S9Q3_UNCKA</name>
<dbReference type="EMBL" id="DRHH01000016">
    <property type="protein sequence ID" value="HEB13873.1"/>
    <property type="molecule type" value="Genomic_DNA"/>
</dbReference>
<dbReference type="Proteomes" id="UP000885744">
    <property type="component" value="Unassembled WGS sequence"/>
</dbReference>
<sequence>MRPEEFAKKVVEAYEEGRGVFANKVNAEDLVPPGADDLEKAQFLFYVTQLDYATRSQRLYEGARRLFESDKRYFNPQYLITLSDKELRVLMSESLKPRYINEAVQRWQANSKLLVEEYKG</sequence>
<protein>
    <submittedName>
        <fullName evidence="1">Uncharacterized protein</fullName>
    </submittedName>
</protein>
<comment type="caution">
    <text evidence="1">The sequence shown here is derived from an EMBL/GenBank/DDBJ whole genome shotgun (WGS) entry which is preliminary data.</text>
</comment>
<evidence type="ECO:0000313" key="1">
    <source>
        <dbReference type="EMBL" id="HEB13873.1"/>
    </source>
</evidence>
<proteinExistence type="predicted"/>
<accession>A0A7C1S9Q3</accession>
<gene>
    <name evidence="1" type="ORF">ENI09_00470</name>
</gene>
<reference evidence="1" key="1">
    <citation type="journal article" date="2020" name="mSystems">
        <title>Genome- and Community-Level Interaction Insights into Carbon Utilization and Element Cycling Functions of Hydrothermarchaeota in Hydrothermal Sediment.</title>
        <authorList>
            <person name="Zhou Z."/>
            <person name="Liu Y."/>
            <person name="Xu W."/>
            <person name="Pan J."/>
            <person name="Luo Z.H."/>
            <person name="Li M."/>
        </authorList>
    </citation>
    <scope>NUCLEOTIDE SEQUENCE [LARGE SCALE GENOMIC DNA]</scope>
    <source>
        <strain evidence="1">HyVt-365</strain>
    </source>
</reference>
<feature type="non-terminal residue" evidence="1">
    <location>
        <position position="120"/>
    </location>
</feature>
<organism evidence="1">
    <name type="scientific">candidate division WWE3 bacterium</name>
    <dbReference type="NCBI Taxonomy" id="2053526"/>
    <lineage>
        <taxon>Bacteria</taxon>
        <taxon>Katanobacteria</taxon>
    </lineage>
</organism>